<name>A0A0A1UPT6_9HYPO</name>
<protein>
    <submittedName>
        <fullName evidence="3">Uncharacterized protein</fullName>
    </submittedName>
</protein>
<dbReference type="HOGENOM" id="CLU_045272_0_0_1"/>
<dbReference type="EMBL" id="JELW01000041">
    <property type="protein sequence ID" value="EXU97104.1"/>
    <property type="molecule type" value="Genomic_DNA"/>
</dbReference>
<dbReference type="eggNOG" id="ENOG502T691">
    <property type="taxonomic scope" value="Eukaryota"/>
</dbReference>
<evidence type="ECO:0000256" key="2">
    <source>
        <dbReference type="SAM" id="SignalP"/>
    </source>
</evidence>
<feature type="signal peptide" evidence="2">
    <location>
        <begin position="1"/>
        <end position="19"/>
    </location>
</feature>
<reference evidence="3 4" key="1">
    <citation type="submission" date="2014-02" db="EMBL/GenBank/DDBJ databases">
        <title>The genome sequence of the entomopathogenic fungus Metarhizium robertsii ARSEF 2575.</title>
        <authorList>
            <person name="Giuliano Garisto Donzelli B."/>
            <person name="Roe B.A."/>
            <person name="Macmil S.L."/>
            <person name="Krasnoff S.B."/>
            <person name="Gibson D.M."/>
        </authorList>
    </citation>
    <scope>NUCLEOTIDE SEQUENCE [LARGE SCALE GENOMIC DNA]</scope>
    <source>
        <strain evidence="3 4">ARSEF 2575</strain>
    </source>
</reference>
<organism evidence="3 4">
    <name type="scientific">Metarhizium robertsii</name>
    <dbReference type="NCBI Taxonomy" id="568076"/>
    <lineage>
        <taxon>Eukaryota</taxon>
        <taxon>Fungi</taxon>
        <taxon>Dikarya</taxon>
        <taxon>Ascomycota</taxon>
        <taxon>Pezizomycotina</taxon>
        <taxon>Sordariomycetes</taxon>
        <taxon>Hypocreomycetidae</taxon>
        <taxon>Hypocreales</taxon>
        <taxon>Clavicipitaceae</taxon>
        <taxon>Metarhizium</taxon>
    </lineage>
</organism>
<evidence type="ECO:0000313" key="3">
    <source>
        <dbReference type="EMBL" id="EXU97104.1"/>
    </source>
</evidence>
<evidence type="ECO:0000256" key="1">
    <source>
        <dbReference type="SAM" id="MobiDB-lite"/>
    </source>
</evidence>
<keyword evidence="2" id="KW-0732">Signal</keyword>
<dbReference type="AlphaFoldDB" id="A0A0A1UPT6"/>
<proteinExistence type="predicted"/>
<comment type="caution">
    <text evidence="3">The sequence shown here is derived from an EMBL/GenBank/DDBJ whole genome shotgun (WGS) entry which is preliminary data.</text>
</comment>
<gene>
    <name evidence="3" type="ORF">X797_009869</name>
</gene>
<feature type="region of interest" description="Disordered" evidence="1">
    <location>
        <begin position="374"/>
        <end position="402"/>
    </location>
</feature>
<feature type="chain" id="PRO_5001991827" evidence="2">
    <location>
        <begin position="20"/>
        <end position="464"/>
    </location>
</feature>
<accession>A0A0A1UPT6</accession>
<dbReference type="Proteomes" id="UP000030151">
    <property type="component" value="Unassembled WGS sequence"/>
</dbReference>
<sequence length="464" mass="51141">MVNMLFWTTLSVSAACAYGSVLPRAAYFDLAAVVLNDPAGRDLLESTKSKIVDNGVLYSEGPLGDSKEADLDNVLAEERKCLYLHNSVKSEETSLDINPHADYPDRISRDKPLPLKITTSKAVIDTERLGWNKEKSTEIGASVTADTSVNAGLFSASLSATVYGNQRTTGGENGESSKQTEWSYTVESNEECPANSICRIVTWTYIRTIKGTCSLIPNVDTQCLGHSEGAKLSLGLFPTCPALKSTALEFFKFNEDKTQGELRAGPVVEGVKMHQPEYVQGLKHERKCSFSYALRTKEGDPVKSQALIIESRAETHKTPVTEVPAAKRWYTKPDGGRYCLLENNWFWLANNEFCIPANKGEPCKWETRTDLAAPKGHEDKCNPRATDTAKVSARADNDDIIPPPPNTKFGVKIISSNLEEFVAQKDNNAGFVANLLDGRLYVEEPGYIIKEPTSINECLNKVRQ</sequence>
<evidence type="ECO:0000313" key="4">
    <source>
        <dbReference type="Proteomes" id="UP000030151"/>
    </source>
</evidence>